<name>A0A9Q9AX48_9PEZI</name>
<proteinExistence type="predicted"/>
<evidence type="ECO:0000313" key="2">
    <source>
        <dbReference type="EMBL" id="USW56750.1"/>
    </source>
</evidence>
<feature type="compositionally biased region" description="Basic residues" evidence="1">
    <location>
        <begin position="183"/>
        <end position="195"/>
    </location>
</feature>
<feature type="compositionally biased region" description="Basic residues" evidence="1">
    <location>
        <begin position="210"/>
        <end position="219"/>
    </location>
</feature>
<protein>
    <submittedName>
        <fullName evidence="2">Uncharacterized protein</fullName>
    </submittedName>
</protein>
<feature type="compositionally biased region" description="Low complexity" evidence="1">
    <location>
        <begin position="156"/>
        <end position="171"/>
    </location>
</feature>
<sequence>MPAGLWSEHERLVLLYAVTVYELTDEQLWDLAGRIFGEDWRDKRKKYTLKDIRDELNSRWKDGHRSKHYSTIDPERSDGLYDASETVKRVTANQIIVTAAAQTTGNNWLRENDQDVLETPNAPIALIPKATPYRRDQSTIQAEFLREKARKAAIKASKQAAKEAAAAQDADSGTEGTAPTPSPRRRNRPTRKRKMTSVSEPPPPSAPPGAHRHRSVRSKASRDNDEVSFHKLPMVHAHAIEVNDARMELSGTRGRQIKSIYKKSEIYLHGGEMIRVWLPDEEYYQDIVLCDSDVCAECSGTGRTGELNIKVKLSLFGGLPFVHLGRDTTTNDQGECVFRQVDNAATAACEMPENRKHLKQTMVWCRSGGTDERVKVLGCVKKKCRVCTPTAVDLESEDEDEDDVGVYGERDVETIGQQYLLEASVRDKDEQTDLCDEEDISEPGENEDGEQGDEYHP</sequence>
<gene>
    <name evidence="2" type="ORF">Slin15195_G100690</name>
</gene>
<evidence type="ECO:0000313" key="3">
    <source>
        <dbReference type="Proteomes" id="UP001056384"/>
    </source>
</evidence>
<dbReference type="Proteomes" id="UP001056384">
    <property type="component" value="Chromosome 9"/>
</dbReference>
<evidence type="ECO:0000256" key="1">
    <source>
        <dbReference type="SAM" id="MobiDB-lite"/>
    </source>
</evidence>
<feature type="region of interest" description="Disordered" evidence="1">
    <location>
        <begin position="423"/>
        <end position="457"/>
    </location>
</feature>
<keyword evidence="3" id="KW-1185">Reference proteome</keyword>
<dbReference type="AlphaFoldDB" id="A0A9Q9AX48"/>
<dbReference type="EMBL" id="CP099426">
    <property type="protein sequence ID" value="USW56750.1"/>
    <property type="molecule type" value="Genomic_DNA"/>
</dbReference>
<accession>A0A9Q9AX48</accession>
<reference evidence="2" key="1">
    <citation type="submission" date="2022-06" db="EMBL/GenBank/DDBJ databases">
        <title>Complete genome sequences of two strains of the flax pathogen Septoria linicola.</title>
        <authorList>
            <person name="Lapalu N."/>
            <person name="Simon A."/>
            <person name="Demenou B."/>
            <person name="Paumier D."/>
            <person name="Guillot M.-P."/>
            <person name="Gout L."/>
            <person name="Valade R."/>
        </authorList>
    </citation>
    <scope>NUCLEOTIDE SEQUENCE</scope>
    <source>
        <strain evidence="2">SE15195</strain>
    </source>
</reference>
<feature type="region of interest" description="Disordered" evidence="1">
    <location>
        <begin position="156"/>
        <end position="225"/>
    </location>
</feature>
<organism evidence="2 3">
    <name type="scientific">Septoria linicola</name>
    <dbReference type="NCBI Taxonomy" id="215465"/>
    <lineage>
        <taxon>Eukaryota</taxon>
        <taxon>Fungi</taxon>
        <taxon>Dikarya</taxon>
        <taxon>Ascomycota</taxon>
        <taxon>Pezizomycotina</taxon>
        <taxon>Dothideomycetes</taxon>
        <taxon>Dothideomycetidae</taxon>
        <taxon>Mycosphaerellales</taxon>
        <taxon>Mycosphaerellaceae</taxon>
        <taxon>Septoria</taxon>
    </lineage>
</organism>
<feature type="compositionally biased region" description="Acidic residues" evidence="1">
    <location>
        <begin position="432"/>
        <end position="457"/>
    </location>
</feature>